<dbReference type="InterPro" id="IPR050490">
    <property type="entry name" value="Bact_solute-bd_prot1"/>
</dbReference>
<evidence type="ECO:0000313" key="3">
    <source>
        <dbReference type="EMBL" id="MBC5712849.1"/>
    </source>
</evidence>
<dbReference type="RefSeq" id="WP_186865892.1">
    <property type="nucleotide sequence ID" value="NZ_JACOPH010000001.1"/>
</dbReference>
<name>A0A923LMT7_9FIRM</name>
<accession>A0A923LMT7</accession>
<evidence type="ECO:0000256" key="2">
    <source>
        <dbReference type="SAM" id="SignalP"/>
    </source>
</evidence>
<feature type="signal peptide" evidence="2">
    <location>
        <begin position="1"/>
        <end position="20"/>
    </location>
</feature>
<dbReference type="SUPFAM" id="SSF53850">
    <property type="entry name" value="Periplasmic binding protein-like II"/>
    <property type="match status" value="1"/>
</dbReference>
<dbReference type="EMBL" id="JACOPH010000001">
    <property type="protein sequence ID" value="MBC5712849.1"/>
    <property type="molecule type" value="Genomic_DNA"/>
</dbReference>
<dbReference type="AlphaFoldDB" id="A0A923LMT7"/>
<reference evidence="3" key="1">
    <citation type="submission" date="2020-08" db="EMBL/GenBank/DDBJ databases">
        <title>Genome public.</title>
        <authorList>
            <person name="Liu C."/>
            <person name="Sun Q."/>
        </authorList>
    </citation>
    <scope>NUCLEOTIDE SEQUENCE</scope>
    <source>
        <strain evidence="3">BX1005</strain>
    </source>
</reference>
<evidence type="ECO:0000313" key="4">
    <source>
        <dbReference type="Proteomes" id="UP000606720"/>
    </source>
</evidence>
<dbReference type="Proteomes" id="UP000606720">
    <property type="component" value="Unassembled WGS sequence"/>
</dbReference>
<dbReference type="Gene3D" id="3.40.190.10">
    <property type="entry name" value="Periplasmic binding protein-like II"/>
    <property type="match status" value="1"/>
</dbReference>
<dbReference type="Pfam" id="PF13416">
    <property type="entry name" value="SBP_bac_8"/>
    <property type="match status" value="1"/>
</dbReference>
<dbReference type="PANTHER" id="PTHR43649:SF32">
    <property type="entry name" value="SUGAR BINDING SECRETED PROTEIN"/>
    <property type="match status" value="1"/>
</dbReference>
<dbReference type="PROSITE" id="PS51257">
    <property type="entry name" value="PROKAR_LIPOPROTEIN"/>
    <property type="match status" value="1"/>
</dbReference>
<proteinExistence type="predicted"/>
<dbReference type="PANTHER" id="PTHR43649">
    <property type="entry name" value="ARABINOSE-BINDING PROTEIN-RELATED"/>
    <property type="match status" value="1"/>
</dbReference>
<comment type="caution">
    <text evidence="3">The sequence shown here is derived from an EMBL/GenBank/DDBJ whole genome shotgun (WGS) entry which is preliminary data.</text>
</comment>
<evidence type="ECO:0000256" key="1">
    <source>
        <dbReference type="SAM" id="MobiDB-lite"/>
    </source>
</evidence>
<keyword evidence="2" id="KW-0732">Signal</keyword>
<organism evidence="3 4">
    <name type="scientific">Roseburia zhanii</name>
    <dbReference type="NCBI Taxonomy" id="2763064"/>
    <lineage>
        <taxon>Bacteria</taxon>
        <taxon>Bacillati</taxon>
        <taxon>Bacillota</taxon>
        <taxon>Clostridia</taxon>
        <taxon>Lachnospirales</taxon>
        <taxon>Lachnospiraceae</taxon>
        <taxon>Roseburia</taxon>
    </lineage>
</organism>
<feature type="chain" id="PRO_5038337856" evidence="2">
    <location>
        <begin position="21"/>
        <end position="449"/>
    </location>
</feature>
<keyword evidence="4" id="KW-1185">Reference proteome</keyword>
<dbReference type="InterPro" id="IPR006059">
    <property type="entry name" value="SBP"/>
</dbReference>
<feature type="region of interest" description="Disordered" evidence="1">
    <location>
        <begin position="28"/>
        <end position="53"/>
    </location>
</feature>
<gene>
    <name evidence="3" type="ORF">H8S17_01260</name>
</gene>
<sequence>MKRKLMSLLLVGAMTTAMFAGCGSSSDDAASTDNTATTNDAADASTESGSSAEGGKLTVWCWDPAFNIFSMEEAAKVYQKDHPDVDVEVIETPWEDVQTKLTTAATSGDLSSLPDILLMQDNAFQKNVISYPDAFTDLTDSGVDFSQFAAGKTAYSVVDGKNYGVPFDNGAVIACYRTDVLEQAGLTIDDFTDITWDQYIENGKKVLDATGKPLISMQAGECDLIMMMLQSAGSSLFNEDGTANIVNNDTLKVVMETYKELKDTGVLTEVNSWDEYVGSFVSGDVAGTINGCWIMASIKTAEDQNGNWAITDMPSLVGVDDATNYSNNGGSSWAVTSNCQNKDLAFDFLASTFGGSTELYDNILSCGAIATWAPAGDSDKYAEGDDFFGGDAVSAKIVDFATKVPSNITGVYYYEARDAVAVATTNVINGADIATELQTAEDTVNFNMQ</sequence>
<protein>
    <submittedName>
        <fullName evidence="3">Extracellular solute-binding protein</fullName>
    </submittedName>
</protein>